<keyword evidence="9 10" id="KW-0413">Isomerase</keyword>
<dbReference type="SMART" id="SM00437">
    <property type="entry name" value="TOP1Ac"/>
    <property type="match status" value="1"/>
</dbReference>
<dbReference type="HAMAP" id="MF_00952">
    <property type="entry name" value="Topoisom_1_prok"/>
    <property type="match status" value="1"/>
</dbReference>
<feature type="site" description="Interaction with DNA" evidence="10">
    <location>
        <position position="243"/>
    </location>
</feature>
<dbReference type="InterPro" id="IPR023406">
    <property type="entry name" value="Topo_IA_AS"/>
</dbReference>
<dbReference type="Gene3D" id="3.40.50.140">
    <property type="match status" value="1"/>
</dbReference>
<keyword evidence="8 10" id="KW-0238">DNA-binding</keyword>
<feature type="site" description="Interaction with DNA" evidence="10">
    <location>
        <position position="247"/>
    </location>
</feature>
<sequence>MEAYCLKCKQKREIEKPSAEYTSNGIPVTKGLCSVCGSKLSLLGYSTAHDGVPKPDSATASVPQKAISKDPKKRTAATRSGGKKSVKTQNTTTLKEEKPVKSGLSDQKLVIVESPAKAKTVGRFLGRGYAVRASIGHVRDLKKSTLSVSVENNFEPEYRVPNEKRQLVKELTELAKKSKKIYLATDPDREGEAIAWHLLESAAIDPERVDRVVFHEITQPAIKAAFDNPRSIDMNLVDAQQARRILDRLVGYKLSPLLWAKVQGHLSAGRVQSVAVRLIVDREREIENFKPKEYWTITVELQPEGVKGTFFSRLQKINGQDPELGDESIVQTHLENLKKAAFFIQSIKKGTRRRKPSAPFTTSTLQQEASKRLGFTANRTMALAQQLYEGVDIGSEGSTGLITYMRTDSTNISEIAQKDARAFIVNRFGSSFAPGKIPQYKTKSKGAQEAHEAIRPTDVNRTPDRMKEFLGRDQFRLYQLIWQRFLASQMEDAVYDTISIDVAANYQNQYLFRSSGSKLQFQGFLVLYEESQDEDFKFDEMENTKFPEGLFEGQRQKCLQYIPEQHFTQPPARYTEATLVKTLEENGIGRPSTYASILSTIQTRGYVSRESKRLFPTEIGIIVNDLLVKGFSSIVDVKFTSFLEEELDKVAEGEKDWRKVVGEFYSEFEPALNQANAELPKTKPEPEKVGRPCPECGRDLIIRQGRFGKFISCSGFPGCKYTEPIIQNIGIPCPICGKDIVVRRSKNGRIFYGCSAYPECQFVSWKKPVKTRCPECGGLMVEMNKNKIQCANCKHEIENPED</sequence>
<dbReference type="EMBL" id="DF968181">
    <property type="protein sequence ID" value="GAP40816.1"/>
    <property type="molecule type" value="Genomic_DNA"/>
</dbReference>
<dbReference type="SMART" id="SM00436">
    <property type="entry name" value="TOP1Bc"/>
    <property type="match status" value="1"/>
</dbReference>
<dbReference type="Pfam" id="PF01396">
    <property type="entry name" value="Zn_ribbon_Top1"/>
    <property type="match status" value="3"/>
</dbReference>
<evidence type="ECO:0000256" key="11">
    <source>
        <dbReference type="SAM" id="MobiDB-lite"/>
    </source>
</evidence>
<accession>A0A0S7BVG8</accession>
<evidence type="ECO:0000256" key="10">
    <source>
        <dbReference type="HAMAP-Rule" id="MF_00952"/>
    </source>
</evidence>
<dbReference type="GO" id="GO:0003677">
    <property type="term" value="F:DNA binding"/>
    <property type="evidence" value="ECO:0007669"/>
    <property type="project" value="UniProtKB-KW"/>
</dbReference>
<dbReference type="SMART" id="SM00493">
    <property type="entry name" value="TOPRIM"/>
    <property type="match status" value="1"/>
</dbReference>
<dbReference type="Pfam" id="PF01751">
    <property type="entry name" value="Toprim"/>
    <property type="match status" value="1"/>
</dbReference>
<evidence type="ECO:0000256" key="2">
    <source>
        <dbReference type="ARBA" id="ARBA00009446"/>
    </source>
</evidence>
<evidence type="ECO:0000313" key="15">
    <source>
        <dbReference type="Proteomes" id="UP000053370"/>
    </source>
</evidence>
<dbReference type="InterPro" id="IPR013497">
    <property type="entry name" value="Topo_IA_cen"/>
</dbReference>
<keyword evidence="15" id="KW-1185">Reference proteome</keyword>
<evidence type="ECO:0000259" key="12">
    <source>
        <dbReference type="PROSITE" id="PS50880"/>
    </source>
</evidence>
<comment type="subunit">
    <text evidence="10">Monomer.</text>
</comment>
<dbReference type="SUPFAM" id="SSF56712">
    <property type="entry name" value="Prokaryotic type I DNA topoisomerase"/>
    <property type="match status" value="1"/>
</dbReference>
<feature type="site" description="Interaction with DNA" evidence="10">
    <location>
        <position position="604"/>
    </location>
</feature>
<dbReference type="InterPro" id="IPR013826">
    <property type="entry name" value="Topo_IA_cen_sub3"/>
</dbReference>
<evidence type="ECO:0000256" key="1">
    <source>
        <dbReference type="ARBA" id="ARBA00000213"/>
    </source>
</evidence>
<dbReference type="Proteomes" id="UP000053370">
    <property type="component" value="Unassembled WGS sequence"/>
</dbReference>
<feature type="compositionally biased region" description="Basic residues" evidence="11">
    <location>
        <begin position="71"/>
        <end position="86"/>
    </location>
</feature>
<dbReference type="GO" id="GO:0003917">
    <property type="term" value="F:DNA topoisomerase type I (single strand cut, ATP-independent) activity"/>
    <property type="evidence" value="ECO:0007669"/>
    <property type="project" value="UniProtKB-UniRule"/>
</dbReference>
<dbReference type="PANTHER" id="PTHR42785:SF1">
    <property type="entry name" value="DNA TOPOISOMERASE"/>
    <property type="match status" value="1"/>
</dbReference>
<keyword evidence="5" id="KW-0862">Zinc</keyword>
<dbReference type="STRING" id="1678840.ATC1_13797"/>
<dbReference type="PROSITE" id="PS50880">
    <property type="entry name" value="TOPRIM"/>
    <property type="match status" value="1"/>
</dbReference>
<feature type="site" description="Interaction with DNA" evidence="10">
    <location>
        <position position="137"/>
    </location>
</feature>
<feature type="site" description="Interaction with DNA" evidence="10">
    <location>
        <position position="252"/>
    </location>
</feature>
<organism evidence="14">
    <name type="scientific">Flexilinea flocculi</name>
    <dbReference type="NCBI Taxonomy" id="1678840"/>
    <lineage>
        <taxon>Bacteria</taxon>
        <taxon>Bacillati</taxon>
        <taxon>Chloroflexota</taxon>
        <taxon>Anaerolineae</taxon>
        <taxon>Anaerolineales</taxon>
        <taxon>Anaerolineaceae</taxon>
        <taxon>Flexilinea</taxon>
    </lineage>
</organism>
<keyword evidence="3" id="KW-0479">Metal-binding</keyword>
<dbReference type="PATRIC" id="fig|1678840.3.peg.2174"/>
<feature type="active site" description="O-(5'-phospho-DNA)-tyrosine intermediate" evidence="10">
    <location>
        <position position="404"/>
    </location>
</feature>
<dbReference type="AlphaFoldDB" id="A0A0S7BVG8"/>
<dbReference type="InterPro" id="IPR006171">
    <property type="entry name" value="TOPRIM_dom"/>
</dbReference>
<dbReference type="InterPro" id="IPR013825">
    <property type="entry name" value="Topo_IA_cen_sub2"/>
</dbReference>
<dbReference type="Pfam" id="PF18930">
    <property type="entry name" value="DUF5679"/>
    <property type="match status" value="1"/>
</dbReference>
<proteinExistence type="inferred from homology"/>
<keyword evidence="6" id="KW-0460">Magnesium</keyword>
<keyword evidence="4" id="KW-0863">Zinc-finger</keyword>
<keyword evidence="7 10" id="KW-0799">Topoisomerase</keyword>
<gene>
    <name evidence="10" type="primary">topA</name>
    <name evidence="14" type="ORF">ATC1_13797</name>
</gene>
<dbReference type="Gene3D" id="2.70.20.10">
    <property type="entry name" value="Topoisomerase I, domain 3"/>
    <property type="match status" value="1"/>
</dbReference>
<dbReference type="CDD" id="cd00186">
    <property type="entry name" value="TOP1Ac"/>
    <property type="match status" value="1"/>
</dbReference>
<dbReference type="GO" id="GO:0008270">
    <property type="term" value="F:zinc ion binding"/>
    <property type="evidence" value="ECO:0007669"/>
    <property type="project" value="UniProtKB-KW"/>
</dbReference>
<dbReference type="InterPro" id="IPR013498">
    <property type="entry name" value="Topo_IA_Znf"/>
</dbReference>
<feature type="domain" description="Toprim" evidence="12">
    <location>
        <begin position="107"/>
        <end position="217"/>
    </location>
</feature>
<dbReference type="InterPro" id="IPR034149">
    <property type="entry name" value="TOPRIM_TopoI"/>
</dbReference>
<name>A0A0S7BVG8_9CHLR</name>
<dbReference type="InterPro" id="IPR003602">
    <property type="entry name" value="Topo_IA_DNA-bd_dom"/>
</dbReference>
<dbReference type="NCBIfam" id="TIGR01051">
    <property type="entry name" value="topA_bact"/>
    <property type="match status" value="1"/>
</dbReference>
<protein>
    <recommendedName>
        <fullName evidence="10">DNA topoisomerase 1</fullName>
        <ecNumber evidence="10">5.6.2.1</ecNumber>
    </recommendedName>
    <alternativeName>
        <fullName evidence="10">DNA topoisomerase I</fullName>
    </alternativeName>
</protein>
<dbReference type="GO" id="GO:0005694">
    <property type="term" value="C:chromosome"/>
    <property type="evidence" value="ECO:0007669"/>
    <property type="project" value="InterPro"/>
</dbReference>
<feature type="site" description="Interaction with DNA" evidence="10">
    <location>
        <position position="406"/>
    </location>
</feature>
<dbReference type="PRINTS" id="PR00417">
    <property type="entry name" value="PRTPISMRASEI"/>
</dbReference>
<comment type="function">
    <text evidence="10">Releases the supercoiling and torsional tension of DNA, which is introduced during the DNA replication and transcription, by transiently cleaving and rejoining one strand of the DNA duplex. Introduces a single-strand break via transesterification at a target site in duplex DNA. The scissile phosphodiester is attacked by the catalytic tyrosine of the enzyme, resulting in the formation of a DNA-(5'-phosphotyrosyl)-enzyme intermediate and the expulsion of a 3'-OH DNA strand. The free DNA strand then undergoes passage around the unbroken strand, thus removing DNA supercoils. Finally, in the religation step, the DNA 3'-OH attacks the covalent intermediate to expel the active-site tyrosine and restore the DNA phosphodiester backbone.</text>
</comment>
<evidence type="ECO:0000259" key="13">
    <source>
        <dbReference type="PROSITE" id="PS52039"/>
    </source>
</evidence>
<feature type="site" description="Interaction with DNA" evidence="10">
    <location>
        <position position="259"/>
    </location>
</feature>
<dbReference type="Gene3D" id="1.10.460.10">
    <property type="entry name" value="Topoisomerase I, domain 2"/>
    <property type="match status" value="1"/>
</dbReference>
<dbReference type="CDD" id="cd03363">
    <property type="entry name" value="TOPRIM_TopoIA_TopoI"/>
    <property type="match status" value="1"/>
</dbReference>
<dbReference type="GO" id="GO:0006265">
    <property type="term" value="P:DNA topological change"/>
    <property type="evidence" value="ECO:0007669"/>
    <property type="project" value="UniProtKB-UniRule"/>
</dbReference>
<dbReference type="InterPro" id="IPR005733">
    <property type="entry name" value="TopoI_bac-type"/>
</dbReference>
<evidence type="ECO:0000256" key="4">
    <source>
        <dbReference type="ARBA" id="ARBA00022771"/>
    </source>
</evidence>
<dbReference type="InterPro" id="IPR028612">
    <property type="entry name" value="Topoisom_1_IA"/>
</dbReference>
<dbReference type="SUPFAM" id="SSF57783">
    <property type="entry name" value="Zinc beta-ribbon"/>
    <property type="match status" value="2"/>
</dbReference>
<evidence type="ECO:0000256" key="3">
    <source>
        <dbReference type="ARBA" id="ARBA00022723"/>
    </source>
</evidence>
<feature type="site" description="Interaction with DNA" evidence="10">
    <location>
        <position position="244"/>
    </location>
</feature>
<dbReference type="InterPro" id="IPR000380">
    <property type="entry name" value="Topo_IA"/>
</dbReference>
<dbReference type="InterPro" id="IPR023405">
    <property type="entry name" value="Topo_IA_core_domain"/>
</dbReference>
<dbReference type="Gene3D" id="3.30.65.10">
    <property type="entry name" value="Bacterial Topoisomerase I, domain 1"/>
    <property type="match status" value="2"/>
</dbReference>
<feature type="region of interest" description="Interaction with DNA" evidence="10">
    <location>
        <begin position="267"/>
        <end position="272"/>
    </location>
</feature>
<dbReference type="EC" id="5.6.2.1" evidence="10"/>
<dbReference type="PROSITE" id="PS00396">
    <property type="entry name" value="TOPO_IA_1"/>
    <property type="match status" value="1"/>
</dbReference>
<evidence type="ECO:0000256" key="8">
    <source>
        <dbReference type="ARBA" id="ARBA00023125"/>
    </source>
</evidence>
<dbReference type="RefSeq" id="WP_236688126.1">
    <property type="nucleotide sequence ID" value="NZ_DF968181.1"/>
</dbReference>
<dbReference type="PROSITE" id="PS52039">
    <property type="entry name" value="TOPO_IA_2"/>
    <property type="match status" value="1"/>
</dbReference>
<reference evidence="14" key="1">
    <citation type="journal article" date="2015" name="Genome Announc.">
        <title>Draft Genome Sequence of Anaerolineae Strain TC1, a Novel Isolate from a Methanogenic Wastewater Treatment System.</title>
        <authorList>
            <person name="Matsuura N."/>
            <person name="Tourlousse D.M."/>
            <person name="Sun L."/>
            <person name="Toyonaga M."/>
            <person name="Kuroda K."/>
            <person name="Ohashi A."/>
            <person name="Cruz R."/>
            <person name="Yamaguchi T."/>
            <person name="Sekiguchi Y."/>
        </authorList>
    </citation>
    <scope>NUCLEOTIDE SEQUENCE [LARGE SCALE GENOMIC DNA]</scope>
    <source>
        <strain evidence="14">TC1</strain>
    </source>
</reference>
<feature type="region of interest" description="Disordered" evidence="11">
    <location>
        <begin position="51"/>
        <end position="100"/>
    </location>
</feature>
<feature type="domain" description="Topo IA-type catalytic" evidence="13">
    <location>
        <begin position="233"/>
        <end position="672"/>
    </location>
</feature>
<evidence type="ECO:0000256" key="7">
    <source>
        <dbReference type="ARBA" id="ARBA00023029"/>
    </source>
</evidence>
<dbReference type="Pfam" id="PF01131">
    <property type="entry name" value="Topoisom_bac"/>
    <property type="match status" value="1"/>
</dbReference>
<comment type="similarity">
    <text evidence="2 10">Belongs to the type IA topoisomerase family.</text>
</comment>
<evidence type="ECO:0000256" key="9">
    <source>
        <dbReference type="ARBA" id="ARBA00023235"/>
    </source>
</evidence>
<dbReference type="Gene3D" id="1.10.290.10">
    <property type="entry name" value="Topoisomerase I, domain 4"/>
    <property type="match status" value="1"/>
</dbReference>
<evidence type="ECO:0000313" key="14">
    <source>
        <dbReference type="EMBL" id="GAP40816.1"/>
    </source>
</evidence>
<evidence type="ECO:0000256" key="5">
    <source>
        <dbReference type="ARBA" id="ARBA00022833"/>
    </source>
</evidence>
<comment type="catalytic activity">
    <reaction evidence="1 10">
        <text>ATP-independent breakage of single-stranded DNA, followed by passage and rejoining.</text>
        <dbReference type="EC" id="5.6.2.1"/>
    </reaction>
</comment>
<dbReference type="InterPro" id="IPR013824">
    <property type="entry name" value="Topo_IA_cen_sub1"/>
</dbReference>
<dbReference type="InterPro" id="IPR003601">
    <property type="entry name" value="Topo_IA_2"/>
</dbReference>
<evidence type="ECO:0000256" key="6">
    <source>
        <dbReference type="ARBA" id="ARBA00022842"/>
    </source>
</evidence>
<dbReference type="InterPro" id="IPR044044">
    <property type="entry name" value="DUF5679"/>
</dbReference>
<dbReference type="PANTHER" id="PTHR42785">
    <property type="entry name" value="DNA TOPOISOMERASE, TYPE IA, CORE"/>
    <property type="match status" value="1"/>
</dbReference>